<gene>
    <name evidence="2" type="ORF">MAM1_0958c11386</name>
</gene>
<keyword evidence="1" id="KW-1133">Transmembrane helix</keyword>
<dbReference type="AlphaFoldDB" id="A0A0C9MM13"/>
<organism evidence="2">
    <name type="scientific">Mucor ambiguus</name>
    <dbReference type="NCBI Taxonomy" id="91626"/>
    <lineage>
        <taxon>Eukaryota</taxon>
        <taxon>Fungi</taxon>
        <taxon>Fungi incertae sedis</taxon>
        <taxon>Mucoromycota</taxon>
        <taxon>Mucoromycotina</taxon>
        <taxon>Mucoromycetes</taxon>
        <taxon>Mucorales</taxon>
        <taxon>Mucorineae</taxon>
        <taxon>Mucoraceae</taxon>
        <taxon>Mucor</taxon>
    </lineage>
</organism>
<dbReference type="EMBL" id="DF837247">
    <property type="protein sequence ID" value="GAN11786.1"/>
    <property type="molecule type" value="Genomic_DNA"/>
</dbReference>
<sequence>MLSLGARCFCGCRLLAVLAMPSLGNLMLAAAAAAAIEYLPFQFSLLLFLPFICCLDDALSCFALSATASI</sequence>
<name>A0A0C9MM13_9FUNG</name>
<keyword evidence="1" id="KW-0472">Membrane</keyword>
<reference evidence="2" key="1">
    <citation type="submission" date="2014-09" db="EMBL/GenBank/DDBJ databases">
        <title>Draft genome sequence of an oleaginous Mucoromycotina fungus Mucor ambiguus NBRC6742.</title>
        <authorList>
            <person name="Takeda I."/>
            <person name="Yamane N."/>
            <person name="Morita T."/>
            <person name="Tamano K."/>
            <person name="Machida M."/>
            <person name="Baker S."/>
            <person name="Koike H."/>
        </authorList>
    </citation>
    <scope>NUCLEOTIDE SEQUENCE</scope>
    <source>
        <strain evidence="2">NBRC 6742</strain>
    </source>
</reference>
<keyword evidence="1" id="KW-0812">Transmembrane</keyword>
<evidence type="ECO:0000313" key="3">
    <source>
        <dbReference type="Proteomes" id="UP000053815"/>
    </source>
</evidence>
<accession>A0A0C9MM13</accession>
<feature type="transmembrane region" description="Helical" evidence="1">
    <location>
        <begin position="45"/>
        <end position="66"/>
    </location>
</feature>
<keyword evidence="3" id="KW-1185">Reference proteome</keyword>
<protein>
    <submittedName>
        <fullName evidence="2">Uncharacterized protein</fullName>
    </submittedName>
</protein>
<evidence type="ECO:0000313" key="2">
    <source>
        <dbReference type="EMBL" id="GAN11786.1"/>
    </source>
</evidence>
<dbReference type="Proteomes" id="UP000053815">
    <property type="component" value="Unassembled WGS sequence"/>
</dbReference>
<proteinExistence type="predicted"/>
<evidence type="ECO:0000256" key="1">
    <source>
        <dbReference type="SAM" id="Phobius"/>
    </source>
</evidence>